<proteinExistence type="inferred from homology"/>
<comment type="caution">
    <text evidence="3">The sequence shown here is derived from an EMBL/GenBank/DDBJ whole genome shotgun (WGS) entry which is preliminary data.</text>
</comment>
<keyword evidence="4" id="KW-1185">Reference proteome</keyword>
<dbReference type="Proteomes" id="UP001500466">
    <property type="component" value="Unassembled WGS sequence"/>
</dbReference>
<accession>A0ABP9HBM7</accession>
<keyword evidence="2" id="KW-0560">Oxidoreductase</keyword>
<dbReference type="InterPro" id="IPR020904">
    <property type="entry name" value="Sc_DH/Rdtase_CS"/>
</dbReference>
<sequence length="261" mass="27482">MTSEFPAAPDVRLLPEGSVIAVAGAGGPAGQAAVARLTKAGAIVEAADANQDRLDASVALAADARAYGKLVDLTDPADTRRWAEEVERRHGRIDGLVHLVGGWRGGKVFADNTLEDWDFLHKLLIRTVQNTSLAFHDALARAPHGRFVLISATAAGKPTAGNAGYAAAKAAAEAWTLAMADSFRKARTVGTPREDGDAVDSDGPAAAILVVKALVWDALRAEKPDAKFPGYTDVADLAEEIAALWDRPNDDVNGKRLCLTQ</sequence>
<evidence type="ECO:0000313" key="4">
    <source>
        <dbReference type="Proteomes" id="UP001500466"/>
    </source>
</evidence>
<reference evidence="4" key="1">
    <citation type="journal article" date="2019" name="Int. J. Syst. Evol. Microbiol.">
        <title>The Global Catalogue of Microorganisms (GCM) 10K type strain sequencing project: providing services to taxonomists for standard genome sequencing and annotation.</title>
        <authorList>
            <consortium name="The Broad Institute Genomics Platform"/>
            <consortium name="The Broad Institute Genome Sequencing Center for Infectious Disease"/>
            <person name="Wu L."/>
            <person name="Ma J."/>
        </authorList>
    </citation>
    <scope>NUCLEOTIDE SEQUENCE [LARGE SCALE GENOMIC DNA]</scope>
    <source>
        <strain evidence="4">JCM 17986</strain>
    </source>
</reference>
<dbReference type="PANTHER" id="PTHR43477:SF1">
    <property type="entry name" value="DIHYDROANTICAPSIN 7-DEHYDROGENASE"/>
    <property type="match status" value="1"/>
</dbReference>
<evidence type="ECO:0000256" key="2">
    <source>
        <dbReference type="ARBA" id="ARBA00023002"/>
    </source>
</evidence>
<gene>
    <name evidence="3" type="ORF">GCM10023205_34230</name>
</gene>
<comment type="similarity">
    <text evidence="1">Belongs to the short-chain dehydrogenases/reductases (SDR) family.</text>
</comment>
<dbReference type="PRINTS" id="PR00081">
    <property type="entry name" value="GDHRDH"/>
</dbReference>
<dbReference type="RefSeq" id="WP_345676363.1">
    <property type="nucleotide sequence ID" value="NZ_BAABHS010000011.1"/>
</dbReference>
<dbReference type="Gene3D" id="3.40.50.720">
    <property type="entry name" value="NAD(P)-binding Rossmann-like Domain"/>
    <property type="match status" value="1"/>
</dbReference>
<protein>
    <submittedName>
        <fullName evidence="3">SDR family oxidoreductase</fullName>
    </submittedName>
</protein>
<dbReference type="EMBL" id="BAABHS010000011">
    <property type="protein sequence ID" value="GAA4966733.1"/>
    <property type="molecule type" value="Genomic_DNA"/>
</dbReference>
<dbReference type="InterPro" id="IPR036291">
    <property type="entry name" value="NAD(P)-bd_dom_sf"/>
</dbReference>
<dbReference type="PROSITE" id="PS00061">
    <property type="entry name" value="ADH_SHORT"/>
    <property type="match status" value="1"/>
</dbReference>
<name>A0ABP9HBM7_9ACTN</name>
<dbReference type="InterPro" id="IPR002347">
    <property type="entry name" value="SDR_fam"/>
</dbReference>
<dbReference type="Pfam" id="PF00106">
    <property type="entry name" value="adh_short"/>
    <property type="match status" value="1"/>
</dbReference>
<dbReference type="InterPro" id="IPR051122">
    <property type="entry name" value="SDR_DHRS6-like"/>
</dbReference>
<organism evidence="3 4">
    <name type="scientific">Yinghuangia aomiensis</name>
    <dbReference type="NCBI Taxonomy" id="676205"/>
    <lineage>
        <taxon>Bacteria</taxon>
        <taxon>Bacillati</taxon>
        <taxon>Actinomycetota</taxon>
        <taxon>Actinomycetes</taxon>
        <taxon>Kitasatosporales</taxon>
        <taxon>Streptomycetaceae</taxon>
        <taxon>Yinghuangia</taxon>
    </lineage>
</organism>
<evidence type="ECO:0000313" key="3">
    <source>
        <dbReference type="EMBL" id="GAA4966733.1"/>
    </source>
</evidence>
<dbReference type="SUPFAM" id="SSF51735">
    <property type="entry name" value="NAD(P)-binding Rossmann-fold domains"/>
    <property type="match status" value="1"/>
</dbReference>
<dbReference type="PANTHER" id="PTHR43477">
    <property type="entry name" value="DIHYDROANTICAPSIN 7-DEHYDROGENASE"/>
    <property type="match status" value="1"/>
</dbReference>
<evidence type="ECO:0000256" key="1">
    <source>
        <dbReference type="ARBA" id="ARBA00006484"/>
    </source>
</evidence>